<feature type="compositionally biased region" description="Gly residues" evidence="1">
    <location>
        <begin position="71"/>
        <end position="80"/>
    </location>
</feature>
<evidence type="ECO:0000313" key="3">
    <source>
        <dbReference type="Proteomes" id="UP001234178"/>
    </source>
</evidence>
<sequence length="80" mass="9196">MIHNNQLLAIAANHWICFLNWIAQTHFFLRVFSFQHTDQVFVSARKLHESHADGRQWNEDERIDTDPVGGAKLGHSGGTR</sequence>
<reference evidence="2 3" key="1">
    <citation type="journal article" date="2023" name="Nucleic Acids Res.">
        <title>The hologenome of Daphnia magna reveals possible DNA methylation and microbiome-mediated evolution of the host genome.</title>
        <authorList>
            <person name="Chaturvedi A."/>
            <person name="Li X."/>
            <person name="Dhandapani V."/>
            <person name="Marshall H."/>
            <person name="Kissane S."/>
            <person name="Cuenca-Cambronero M."/>
            <person name="Asole G."/>
            <person name="Calvet F."/>
            <person name="Ruiz-Romero M."/>
            <person name="Marangio P."/>
            <person name="Guigo R."/>
            <person name="Rago D."/>
            <person name="Mirbahai L."/>
            <person name="Eastwood N."/>
            <person name="Colbourne J.K."/>
            <person name="Zhou J."/>
            <person name="Mallon E."/>
            <person name="Orsini L."/>
        </authorList>
    </citation>
    <scope>NUCLEOTIDE SEQUENCE [LARGE SCALE GENOMIC DNA]</scope>
    <source>
        <strain evidence="2">LRV0_1</strain>
    </source>
</reference>
<dbReference type="EMBL" id="JAOYFB010000040">
    <property type="protein sequence ID" value="KAK4035548.1"/>
    <property type="molecule type" value="Genomic_DNA"/>
</dbReference>
<keyword evidence="3" id="KW-1185">Reference proteome</keyword>
<evidence type="ECO:0000256" key="1">
    <source>
        <dbReference type="SAM" id="MobiDB-lite"/>
    </source>
</evidence>
<evidence type="ECO:0008006" key="4">
    <source>
        <dbReference type="Google" id="ProtNLM"/>
    </source>
</evidence>
<comment type="caution">
    <text evidence="2">The sequence shown here is derived from an EMBL/GenBank/DDBJ whole genome shotgun (WGS) entry which is preliminary data.</text>
</comment>
<evidence type="ECO:0000313" key="2">
    <source>
        <dbReference type="EMBL" id="KAK4035548.1"/>
    </source>
</evidence>
<name>A0ABR0B1H3_9CRUS</name>
<organism evidence="2 3">
    <name type="scientific">Daphnia magna</name>
    <dbReference type="NCBI Taxonomy" id="35525"/>
    <lineage>
        <taxon>Eukaryota</taxon>
        <taxon>Metazoa</taxon>
        <taxon>Ecdysozoa</taxon>
        <taxon>Arthropoda</taxon>
        <taxon>Crustacea</taxon>
        <taxon>Branchiopoda</taxon>
        <taxon>Diplostraca</taxon>
        <taxon>Cladocera</taxon>
        <taxon>Anomopoda</taxon>
        <taxon>Daphniidae</taxon>
        <taxon>Daphnia</taxon>
    </lineage>
</organism>
<accession>A0ABR0B1H3</accession>
<protein>
    <recommendedName>
        <fullName evidence="4">Secreted protein</fullName>
    </recommendedName>
</protein>
<proteinExistence type="predicted"/>
<feature type="compositionally biased region" description="Basic and acidic residues" evidence="1">
    <location>
        <begin position="50"/>
        <end position="60"/>
    </location>
</feature>
<gene>
    <name evidence="2" type="ORF">OUZ56_027635</name>
</gene>
<feature type="region of interest" description="Disordered" evidence="1">
    <location>
        <begin position="50"/>
        <end position="80"/>
    </location>
</feature>
<dbReference type="Proteomes" id="UP001234178">
    <property type="component" value="Unassembled WGS sequence"/>
</dbReference>